<accession>A0A0R1YI37</accession>
<evidence type="ECO:0000313" key="2">
    <source>
        <dbReference type="EMBL" id="KRM40580.1"/>
    </source>
</evidence>
<dbReference type="Proteomes" id="UP000051223">
    <property type="component" value="Unassembled WGS sequence"/>
</dbReference>
<keyword evidence="3" id="KW-1185">Reference proteome</keyword>
<name>A0A0R1YI37_9LACO</name>
<dbReference type="RefSeq" id="WP_025080751.1">
    <property type="nucleotide sequence ID" value="NZ_AZGI01000014.1"/>
</dbReference>
<feature type="chain" id="PRO_5006413769" description="Lipoprotein" evidence="1">
    <location>
        <begin position="25"/>
        <end position="260"/>
    </location>
</feature>
<dbReference type="EMBL" id="AZGI01000014">
    <property type="protein sequence ID" value="KRM40580.1"/>
    <property type="molecule type" value="Genomic_DNA"/>
</dbReference>
<evidence type="ECO:0008006" key="4">
    <source>
        <dbReference type="Google" id="ProtNLM"/>
    </source>
</evidence>
<gene>
    <name evidence="2" type="ORF">FC39_GL000395</name>
</gene>
<organism evidence="2 3">
    <name type="scientific">Lactobacillus hamsteri DSM 5661 = JCM 6256</name>
    <dbReference type="NCBI Taxonomy" id="1423754"/>
    <lineage>
        <taxon>Bacteria</taxon>
        <taxon>Bacillati</taxon>
        <taxon>Bacillota</taxon>
        <taxon>Bacilli</taxon>
        <taxon>Lactobacillales</taxon>
        <taxon>Lactobacillaceae</taxon>
        <taxon>Lactobacillus</taxon>
    </lineage>
</organism>
<evidence type="ECO:0000256" key="1">
    <source>
        <dbReference type="SAM" id="SignalP"/>
    </source>
</evidence>
<keyword evidence="1" id="KW-0732">Signal</keyword>
<dbReference type="AlphaFoldDB" id="A0A0R1YI37"/>
<evidence type="ECO:0000313" key="3">
    <source>
        <dbReference type="Proteomes" id="UP000051223"/>
    </source>
</evidence>
<sequence>MKKMKLFAGMLAMLTLAISLTACGNNKESKTKKAPEKLPTYSQISKKAEQFKDYKDFHIISKNKDNHNSEKLEMRFTLKPYAYYIYSRDIEDSVLEVWNINNTESYMKQNDSIVKTTNPNPSPSHAMNKKKFTKLLKQMGKSFEHADVKALKWKISQNKNNYILTYNCDKPNQKKIKDYICNDRRIGLSMKQVYGTVRKAHIQYFVDKKNYAINKVVSTYEIVNANNIAKVSNYTALNDNIDVTVPKAVKKNATEISGVN</sequence>
<dbReference type="PATRIC" id="fig|1423754.3.peg.409"/>
<comment type="caution">
    <text evidence="2">The sequence shown here is derived from an EMBL/GenBank/DDBJ whole genome shotgun (WGS) entry which is preliminary data.</text>
</comment>
<dbReference type="STRING" id="1423754.FC39_GL000395"/>
<proteinExistence type="predicted"/>
<feature type="signal peptide" evidence="1">
    <location>
        <begin position="1"/>
        <end position="24"/>
    </location>
</feature>
<dbReference type="PROSITE" id="PS51257">
    <property type="entry name" value="PROKAR_LIPOPROTEIN"/>
    <property type="match status" value="1"/>
</dbReference>
<reference evidence="2 3" key="1">
    <citation type="journal article" date="2015" name="Genome Announc.">
        <title>Expanding the biotechnology potential of lactobacilli through comparative genomics of 213 strains and associated genera.</title>
        <authorList>
            <person name="Sun Z."/>
            <person name="Harris H.M."/>
            <person name="McCann A."/>
            <person name="Guo C."/>
            <person name="Argimon S."/>
            <person name="Zhang W."/>
            <person name="Yang X."/>
            <person name="Jeffery I.B."/>
            <person name="Cooney J.C."/>
            <person name="Kagawa T.F."/>
            <person name="Liu W."/>
            <person name="Song Y."/>
            <person name="Salvetti E."/>
            <person name="Wrobel A."/>
            <person name="Rasinkangas P."/>
            <person name="Parkhill J."/>
            <person name="Rea M.C."/>
            <person name="O'Sullivan O."/>
            <person name="Ritari J."/>
            <person name="Douillard F.P."/>
            <person name="Paul Ross R."/>
            <person name="Yang R."/>
            <person name="Briner A.E."/>
            <person name="Felis G.E."/>
            <person name="de Vos W.M."/>
            <person name="Barrangou R."/>
            <person name="Klaenhammer T.R."/>
            <person name="Caufield P.W."/>
            <person name="Cui Y."/>
            <person name="Zhang H."/>
            <person name="O'Toole P.W."/>
        </authorList>
    </citation>
    <scope>NUCLEOTIDE SEQUENCE [LARGE SCALE GENOMIC DNA]</scope>
    <source>
        <strain evidence="2 3">DSM 5661</strain>
    </source>
</reference>
<protein>
    <recommendedName>
        <fullName evidence="4">Lipoprotein</fullName>
    </recommendedName>
</protein>